<keyword evidence="2" id="KW-1185">Reference proteome</keyword>
<dbReference type="OrthoDB" id="195113at2"/>
<evidence type="ECO:0000313" key="2">
    <source>
        <dbReference type="Proteomes" id="UP000014540"/>
    </source>
</evidence>
<dbReference type="Gene3D" id="3.40.430.10">
    <property type="entry name" value="Dihydrofolate Reductase, subunit A"/>
    <property type="match status" value="1"/>
</dbReference>
<proteinExistence type="predicted"/>
<sequence>MNLHKTRSCDEFRNIVSPILLGKGRTLFGEMDSKLNLKLVRTTMFDLGLVSLCYKPD</sequence>
<dbReference type="SUPFAM" id="SSF53597">
    <property type="entry name" value="Dihydrofolate reductase-like"/>
    <property type="match status" value="1"/>
</dbReference>
<dbReference type="EMBL" id="AKWZ02000011">
    <property type="protein sequence ID" value="EPG72757.1"/>
    <property type="molecule type" value="Genomic_DNA"/>
</dbReference>
<dbReference type="STRING" id="1193011.LEP1GSC058_0898"/>
<comment type="caution">
    <text evidence="1">The sequence shown here is derived from an EMBL/GenBank/DDBJ whole genome shotgun (WGS) entry which is preliminary data.</text>
</comment>
<dbReference type="RefSeq" id="WP_016551322.1">
    <property type="nucleotide sequence ID" value="NZ_AKWZ02000011.1"/>
</dbReference>
<name>S3VX88_9LEPT</name>
<organism evidence="1 2">
    <name type="scientific">Leptospira fainei serovar Hurstbridge str. BUT 6</name>
    <dbReference type="NCBI Taxonomy" id="1193011"/>
    <lineage>
        <taxon>Bacteria</taxon>
        <taxon>Pseudomonadati</taxon>
        <taxon>Spirochaetota</taxon>
        <taxon>Spirochaetia</taxon>
        <taxon>Leptospirales</taxon>
        <taxon>Leptospiraceae</taxon>
        <taxon>Leptospira</taxon>
    </lineage>
</organism>
<evidence type="ECO:0000313" key="1">
    <source>
        <dbReference type="EMBL" id="EPG72757.1"/>
    </source>
</evidence>
<dbReference type="Proteomes" id="UP000014540">
    <property type="component" value="Unassembled WGS sequence"/>
</dbReference>
<accession>S3VX88</accession>
<dbReference type="InterPro" id="IPR024072">
    <property type="entry name" value="DHFR-like_dom_sf"/>
</dbReference>
<dbReference type="AlphaFoldDB" id="S3VX88"/>
<protein>
    <submittedName>
        <fullName evidence="1">Riboflavin biosynthesis protein RibD C-terminal domain protein</fullName>
    </submittedName>
</protein>
<gene>
    <name evidence="1" type="ORF">LEP1GSC058_0898</name>
</gene>
<reference evidence="1" key="1">
    <citation type="submission" date="2013-04" db="EMBL/GenBank/DDBJ databases">
        <authorList>
            <person name="Harkins D.M."/>
            <person name="Durkin A.S."/>
            <person name="Selengut J.D."/>
            <person name="Sanka R."/>
            <person name="DePew J."/>
            <person name="Purushe J."/>
            <person name="Ahmed A."/>
            <person name="van der Linden H."/>
            <person name="Goris M.G.A."/>
            <person name="Hartskeerl R.A."/>
            <person name="Vinetz J.M."/>
            <person name="Sutton G.G."/>
            <person name="Nelson W.C."/>
            <person name="Fouts D.E."/>
        </authorList>
    </citation>
    <scope>NUCLEOTIDE SEQUENCE [LARGE SCALE GENOMIC DNA]</scope>
    <source>
        <strain evidence="1">BUT 6</strain>
    </source>
</reference>